<keyword evidence="2" id="KW-0904">Protein phosphatase</keyword>
<dbReference type="AlphaFoldDB" id="D3BRR5"/>
<evidence type="ECO:0000256" key="2">
    <source>
        <dbReference type="ARBA" id="ARBA00022912"/>
    </source>
</evidence>
<proteinExistence type="predicted"/>
<accession>D3BRR5</accession>
<dbReference type="PROSITE" id="PS00383">
    <property type="entry name" value="TYR_PHOSPHATASE_1"/>
    <property type="match status" value="1"/>
</dbReference>
<dbReference type="Gene3D" id="3.90.190.10">
    <property type="entry name" value="Protein tyrosine phosphatase superfamily"/>
    <property type="match status" value="1"/>
</dbReference>
<dbReference type="SMART" id="SM00195">
    <property type="entry name" value="DSPc"/>
    <property type="match status" value="1"/>
</dbReference>
<dbReference type="EMBL" id="ADBJ01000050">
    <property type="protein sequence ID" value="EFA76097.1"/>
    <property type="molecule type" value="Genomic_DNA"/>
</dbReference>
<dbReference type="Pfam" id="PF00782">
    <property type="entry name" value="DSPc"/>
    <property type="match status" value="1"/>
</dbReference>
<dbReference type="InterPro" id="IPR029021">
    <property type="entry name" value="Prot-tyrosine_phosphatase-like"/>
</dbReference>
<dbReference type="InterPro" id="IPR016130">
    <property type="entry name" value="Tyr_Pase_AS"/>
</dbReference>
<dbReference type="RefSeq" id="XP_020428231.1">
    <property type="nucleotide sequence ID" value="XM_020581444.1"/>
</dbReference>
<reference evidence="5 6" key="1">
    <citation type="journal article" date="2011" name="Genome Res.">
        <title>Phylogeny-wide analysis of social amoeba genomes highlights ancient origins for complex intercellular communication.</title>
        <authorList>
            <person name="Heidel A.J."/>
            <person name="Lawal H.M."/>
            <person name="Felder M."/>
            <person name="Schilde C."/>
            <person name="Helps N.R."/>
            <person name="Tunggal B."/>
            <person name="Rivero F."/>
            <person name="John U."/>
            <person name="Schleicher M."/>
            <person name="Eichinger L."/>
            <person name="Platzer M."/>
            <person name="Noegel A.A."/>
            <person name="Schaap P."/>
            <person name="Gloeckner G."/>
        </authorList>
    </citation>
    <scope>NUCLEOTIDE SEQUENCE [LARGE SCALE GENOMIC DNA]</scope>
    <source>
        <strain evidence="6">ATCC 26659 / Pp 5 / PN500</strain>
    </source>
</reference>
<sequence>MSFLNELKNNRKLKNVDTVITNKDGTKHKVNITTGSRSELHSDDENAPQSLGFVVDTKPDDQCYRCDLSEYNDSANLFIGSQDAAFNRQHLDHHGITRILNVGYGIANLYANDGIGYMNIDIYDDVDYNIYDHFSEAFQFLDLAISEQRSILIHCNAGISRSSTILIAYLMKRHHLTLEHAYSIVKKARPLIKPNQGFYNQLKNYEK</sequence>
<evidence type="ECO:0000259" key="3">
    <source>
        <dbReference type="PROSITE" id="PS50054"/>
    </source>
</evidence>
<dbReference type="PROSITE" id="PS50056">
    <property type="entry name" value="TYR_PHOSPHATASE_2"/>
    <property type="match status" value="1"/>
</dbReference>
<dbReference type="InParanoid" id="D3BRR5"/>
<dbReference type="PANTHER" id="PTHR46377:SF1">
    <property type="entry name" value="DUAL SPECIFICITY PROTEIN PHOSPHATASE 19"/>
    <property type="match status" value="1"/>
</dbReference>
<dbReference type="Proteomes" id="UP000001396">
    <property type="component" value="Unassembled WGS sequence"/>
</dbReference>
<evidence type="ECO:0008006" key="7">
    <source>
        <dbReference type="Google" id="ProtNLM"/>
    </source>
</evidence>
<dbReference type="InterPro" id="IPR000387">
    <property type="entry name" value="Tyr_Pase_dom"/>
</dbReference>
<name>D3BRR5_HETP5</name>
<feature type="domain" description="Tyrosine-protein phosphatase" evidence="3">
    <location>
        <begin position="67"/>
        <end position="207"/>
    </location>
</feature>
<gene>
    <name evidence="5" type="ORF">PPL_10676</name>
</gene>
<evidence type="ECO:0000313" key="6">
    <source>
        <dbReference type="Proteomes" id="UP000001396"/>
    </source>
</evidence>
<dbReference type="PROSITE" id="PS50054">
    <property type="entry name" value="TYR_PHOSPHATASE_DUAL"/>
    <property type="match status" value="1"/>
</dbReference>
<comment type="caution">
    <text evidence="5">The sequence shown here is derived from an EMBL/GenBank/DDBJ whole genome shotgun (WGS) entry which is preliminary data.</text>
</comment>
<dbReference type="InterPro" id="IPR000340">
    <property type="entry name" value="Dual-sp_phosphatase_cat-dom"/>
</dbReference>
<dbReference type="GeneID" id="31366145"/>
<dbReference type="CDD" id="cd14498">
    <property type="entry name" value="DSP"/>
    <property type="match status" value="1"/>
</dbReference>
<keyword evidence="6" id="KW-1185">Reference proteome</keyword>
<protein>
    <recommendedName>
        <fullName evidence="7">Protein-serine/threonine phosphatase</fullName>
    </recommendedName>
</protein>
<keyword evidence="1" id="KW-0378">Hydrolase</keyword>
<dbReference type="GO" id="GO:0008579">
    <property type="term" value="F:JUN kinase phosphatase activity"/>
    <property type="evidence" value="ECO:0007669"/>
    <property type="project" value="TreeGrafter"/>
</dbReference>
<evidence type="ECO:0000259" key="4">
    <source>
        <dbReference type="PROSITE" id="PS50056"/>
    </source>
</evidence>
<organism evidence="5 6">
    <name type="scientific">Heterostelium pallidum (strain ATCC 26659 / Pp 5 / PN500)</name>
    <name type="common">Cellular slime mold</name>
    <name type="synonym">Polysphondylium pallidum</name>
    <dbReference type="NCBI Taxonomy" id="670386"/>
    <lineage>
        <taxon>Eukaryota</taxon>
        <taxon>Amoebozoa</taxon>
        <taxon>Evosea</taxon>
        <taxon>Eumycetozoa</taxon>
        <taxon>Dictyostelia</taxon>
        <taxon>Acytosteliales</taxon>
        <taxon>Acytosteliaceae</taxon>
        <taxon>Heterostelium</taxon>
    </lineage>
</organism>
<dbReference type="GO" id="GO:0005737">
    <property type="term" value="C:cytoplasm"/>
    <property type="evidence" value="ECO:0007669"/>
    <property type="project" value="TreeGrafter"/>
</dbReference>
<evidence type="ECO:0000313" key="5">
    <source>
        <dbReference type="EMBL" id="EFA76097.1"/>
    </source>
</evidence>
<feature type="domain" description="Tyrosine specific protein phosphatases" evidence="4">
    <location>
        <begin position="132"/>
        <end position="200"/>
    </location>
</feature>
<dbReference type="InterPro" id="IPR020422">
    <property type="entry name" value="TYR_PHOSPHATASE_DUAL_dom"/>
</dbReference>
<dbReference type="OMA" id="AHDLEIM"/>
<evidence type="ECO:0000256" key="1">
    <source>
        <dbReference type="ARBA" id="ARBA00022801"/>
    </source>
</evidence>
<dbReference type="SUPFAM" id="SSF52799">
    <property type="entry name" value="(Phosphotyrosine protein) phosphatases II"/>
    <property type="match status" value="1"/>
</dbReference>
<dbReference type="STRING" id="670386.D3BRR5"/>
<dbReference type="PANTHER" id="PTHR46377">
    <property type="entry name" value="DUAL SPECIFICITY PROTEIN PHOSPHATASE 19"/>
    <property type="match status" value="1"/>
</dbReference>